<keyword evidence="5" id="KW-1133">Transmembrane helix</keyword>
<dbReference type="Gene3D" id="1.10.510.10">
    <property type="entry name" value="Transferase(Phosphotransferase) domain 1"/>
    <property type="match status" value="1"/>
</dbReference>
<dbReference type="PROSITE" id="PS50011">
    <property type="entry name" value="PROTEIN_KINASE_DOM"/>
    <property type="match status" value="1"/>
</dbReference>
<reference evidence="8" key="1">
    <citation type="journal article" date="2019" name="Int. J. Syst. Evol. Microbiol.">
        <title>The Global Catalogue of Microorganisms (GCM) 10K type strain sequencing project: providing services to taxonomists for standard genome sequencing and annotation.</title>
        <authorList>
            <consortium name="The Broad Institute Genomics Platform"/>
            <consortium name="The Broad Institute Genome Sequencing Center for Infectious Disease"/>
            <person name="Wu L."/>
            <person name="Ma J."/>
        </authorList>
    </citation>
    <scope>NUCLEOTIDE SEQUENCE [LARGE SCALE GENOMIC DNA]</scope>
    <source>
        <strain evidence="8">JCM 16956</strain>
    </source>
</reference>
<dbReference type="Gene3D" id="3.30.200.20">
    <property type="entry name" value="Phosphorylase Kinase, domain 1"/>
    <property type="match status" value="1"/>
</dbReference>
<keyword evidence="8" id="KW-1185">Reference proteome</keyword>
<name>A0ABP7N5N4_9ACTN</name>
<evidence type="ECO:0000313" key="7">
    <source>
        <dbReference type="EMBL" id="GAA3936504.1"/>
    </source>
</evidence>
<keyword evidence="5" id="KW-0812">Transmembrane</keyword>
<comment type="caution">
    <text evidence="7">The sequence shown here is derived from an EMBL/GenBank/DDBJ whole genome shotgun (WGS) entry which is preliminary data.</text>
</comment>
<dbReference type="InterPro" id="IPR051931">
    <property type="entry name" value="PAK3-like"/>
</dbReference>
<feature type="transmembrane region" description="Helical" evidence="5">
    <location>
        <begin position="290"/>
        <end position="311"/>
    </location>
</feature>
<gene>
    <name evidence="7" type="ORF">GCM10022244_51280</name>
</gene>
<feature type="region of interest" description="Disordered" evidence="4">
    <location>
        <begin position="228"/>
        <end position="285"/>
    </location>
</feature>
<evidence type="ECO:0000256" key="3">
    <source>
        <dbReference type="ARBA" id="ARBA00022840"/>
    </source>
</evidence>
<accession>A0ABP7N5N4</accession>
<feature type="compositionally biased region" description="Basic and acidic residues" evidence="4">
    <location>
        <begin position="253"/>
        <end position="264"/>
    </location>
</feature>
<dbReference type="SMART" id="SM00220">
    <property type="entry name" value="S_TKc"/>
    <property type="match status" value="1"/>
</dbReference>
<evidence type="ECO:0000259" key="6">
    <source>
        <dbReference type="PROSITE" id="PS50011"/>
    </source>
</evidence>
<proteinExistence type="inferred from homology"/>
<evidence type="ECO:0000256" key="2">
    <source>
        <dbReference type="ARBA" id="ARBA00022741"/>
    </source>
</evidence>
<dbReference type="Pfam" id="PF00069">
    <property type="entry name" value="Pkinase"/>
    <property type="match status" value="1"/>
</dbReference>
<feature type="domain" description="Protein kinase" evidence="6">
    <location>
        <begin position="8"/>
        <end position="312"/>
    </location>
</feature>
<dbReference type="RefSeq" id="WP_345286845.1">
    <property type="nucleotide sequence ID" value="NZ_BAABAJ010000023.1"/>
</dbReference>
<dbReference type="EMBL" id="BAABAJ010000023">
    <property type="protein sequence ID" value="GAA3936504.1"/>
    <property type="molecule type" value="Genomic_DNA"/>
</dbReference>
<dbReference type="SUPFAM" id="SSF56112">
    <property type="entry name" value="Protein kinase-like (PK-like)"/>
    <property type="match status" value="1"/>
</dbReference>
<evidence type="ECO:0000256" key="1">
    <source>
        <dbReference type="ARBA" id="ARBA00008874"/>
    </source>
</evidence>
<evidence type="ECO:0000313" key="8">
    <source>
        <dbReference type="Proteomes" id="UP001501000"/>
    </source>
</evidence>
<keyword evidence="2" id="KW-0547">Nucleotide-binding</keyword>
<comment type="similarity">
    <text evidence="1">Belongs to the protein kinase superfamily. STE Ser/Thr protein kinase family. STE20 subfamily.</text>
</comment>
<keyword evidence="3" id="KW-0067">ATP-binding</keyword>
<dbReference type="PANTHER" id="PTHR45832">
    <property type="entry name" value="SERINE/THREONINE-PROTEIN KINASE SAMKA-RELATED-RELATED"/>
    <property type="match status" value="1"/>
</dbReference>
<dbReference type="PANTHER" id="PTHR45832:SF22">
    <property type="entry name" value="SERINE_THREONINE-PROTEIN KINASE SAMKA-RELATED"/>
    <property type="match status" value="1"/>
</dbReference>
<evidence type="ECO:0000256" key="4">
    <source>
        <dbReference type="SAM" id="MobiDB-lite"/>
    </source>
</evidence>
<dbReference type="InterPro" id="IPR000719">
    <property type="entry name" value="Prot_kinase_dom"/>
</dbReference>
<protein>
    <recommendedName>
        <fullName evidence="6">Protein kinase domain-containing protein</fullName>
    </recommendedName>
</protein>
<dbReference type="InterPro" id="IPR011009">
    <property type="entry name" value="Kinase-like_dom_sf"/>
</dbReference>
<dbReference type="Proteomes" id="UP001501000">
    <property type="component" value="Unassembled WGS sequence"/>
</dbReference>
<sequence length="312" mass="31964">MTVIAGRYRLLDLLAEGATGAVWRARDEDLGRDVAVKEVHAPPGLGEADERLLYERIAREARSATGLRHPGIARVDDVVVARGRPWVVMELIPGLTLAETVEADGPMPPGEAARIGAAVLAALRAAREAGVPHRDLGADRVLLANDGRIVVTGFGTATGAAARDGRVRGAGAPGQSDELRALGALLRTAVGGAGGGPLATLIGELLREDPDGPTPVERVERELRRLASGGPAAGAPSPAPYGPGDGGRGTRRGRTDGDGDERGGEATAAAEAPPAEHRPERAPAGPRRGAVLLAGLLGALLLAAALVFHFVR</sequence>
<evidence type="ECO:0000256" key="5">
    <source>
        <dbReference type="SAM" id="Phobius"/>
    </source>
</evidence>
<keyword evidence="5" id="KW-0472">Membrane</keyword>
<organism evidence="7 8">
    <name type="scientific">Streptomyces gulbargensis</name>
    <dbReference type="NCBI Taxonomy" id="364901"/>
    <lineage>
        <taxon>Bacteria</taxon>
        <taxon>Bacillati</taxon>
        <taxon>Actinomycetota</taxon>
        <taxon>Actinomycetes</taxon>
        <taxon>Kitasatosporales</taxon>
        <taxon>Streptomycetaceae</taxon>
        <taxon>Streptomyces</taxon>
    </lineage>
</organism>